<dbReference type="Pfam" id="PF01435">
    <property type="entry name" value="Peptidase_M48"/>
    <property type="match status" value="1"/>
</dbReference>
<keyword evidence="9" id="KW-1185">Reference proteome</keyword>
<keyword evidence="1 6" id="KW-0645">Protease</keyword>
<dbReference type="PROSITE" id="PS50106">
    <property type="entry name" value="PDZ"/>
    <property type="match status" value="1"/>
</dbReference>
<dbReference type="InterPro" id="IPR001915">
    <property type="entry name" value="Peptidase_M48"/>
</dbReference>
<keyword evidence="3 6" id="KW-0378">Hydrolase</keyword>
<dbReference type="EMBL" id="JBEPLU010000001">
    <property type="protein sequence ID" value="MET3524952.1"/>
    <property type="molecule type" value="Genomic_DNA"/>
</dbReference>
<dbReference type="SUPFAM" id="SSF50156">
    <property type="entry name" value="PDZ domain-like"/>
    <property type="match status" value="1"/>
</dbReference>
<name>A0ABV2EDC0_9CAUL</name>
<gene>
    <name evidence="8" type="ORF">ABID41_000047</name>
</gene>
<comment type="cofactor">
    <cofactor evidence="6">
        <name>Zn(2+)</name>
        <dbReference type="ChEBI" id="CHEBI:29105"/>
    </cofactor>
    <text evidence="6">Binds 1 zinc ion per subunit.</text>
</comment>
<comment type="similarity">
    <text evidence="6">Belongs to the peptidase M48 family.</text>
</comment>
<dbReference type="Pfam" id="PF17820">
    <property type="entry name" value="PDZ_6"/>
    <property type="match status" value="1"/>
</dbReference>
<organism evidence="8 9">
    <name type="scientific">Phenylobacterium koreense</name>
    <dbReference type="NCBI Taxonomy" id="266125"/>
    <lineage>
        <taxon>Bacteria</taxon>
        <taxon>Pseudomonadati</taxon>
        <taxon>Pseudomonadota</taxon>
        <taxon>Alphaproteobacteria</taxon>
        <taxon>Caulobacterales</taxon>
        <taxon>Caulobacteraceae</taxon>
        <taxon>Phenylobacterium</taxon>
    </lineage>
</organism>
<keyword evidence="5 6" id="KW-0482">Metalloprotease</keyword>
<dbReference type="InterPro" id="IPR001478">
    <property type="entry name" value="PDZ"/>
</dbReference>
<keyword evidence="2" id="KW-0479">Metal-binding</keyword>
<evidence type="ECO:0000313" key="8">
    <source>
        <dbReference type="EMBL" id="MET3524952.1"/>
    </source>
</evidence>
<evidence type="ECO:0000256" key="4">
    <source>
        <dbReference type="ARBA" id="ARBA00022833"/>
    </source>
</evidence>
<evidence type="ECO:0000259" key="7">
    <source>
        <dbReference type="PROSITE" id="PS50106"/>
    </source>
</evidence>
<comment type="caution">
    <text evidence="8">The sequence shown here is derived from an EMBL/GenBank/DDBJ whole genome shotgun (WGS) entry which is preliminary data.</text>
</comment>
<evidence type="ECO:0000256" key="3">
    <source>
        <dbReference type="ARBA" id="ARBA00022801"/>
    </source>
</evidence>
<dbReference type="GO" id="GO:0006508">
    <property type="term" value="P:proteolysis"/>
    <property type="evidence" value="ECO:0007669"/>
    <property type="project" value="UniProtKB-KW"/>
</dbReference>
<evidence type="ECO:0000256" key="6">
    <source>
        <dbReference type="RuleBase" id="RU003983"/>
    </source>
</evidence>
<feature type="domain" description="PDZ" evidence="7">
    <location>
        <begin position="96"/>
        <end position="153"/>
    </location>
</feature>
<dbReference type="InterPro" id="IPR041489">
    <property type="entry name" value="PDZ_6"/>
</dbReference>
<dbReference type="CDD" id="cd07342">
    <property type="entry name" value="M48C_Oma1_like"/>
    <property type="match status" value="1"/>
</dbReference>
<proteinExistence type="inferred from homology"/>
<dbReference type="InterPro" id="IPR036034">
    <property type="entry name" value="PDZ_sf"/>
</dbReference>
<evidence type="ECO:0000256" key="5">
    <source>
        <dbReference type="ARBA" id="ARBA00023049"/>
    </source>
</evidence>
<protein>
    <submittedName>
        <fullName evidence="8">Membrane-associated protease RseP (Regulator of RpoE activity)</fullName>
    </submittedName>
</protein>
<reference evidence="8 9" key="1">
    <citation type="submission" date="2024-06" db="EMBL/GenBank/DDBJ databases">
        <title>Genomic Encyclopedia of Type Strains, Phase IV (KMG-IV): sequencing the most valuable type-strain genomes for metagenomic binning, comparative biology and taxonomic classification.</title>
        <authorList>
            <person name="Goeker M."/>
        </authorList>
    </citation>
    <scope>NUCLEOTIDE SEQUENCE [LARGE SCALE GENOMIC DNA]</scope>
    <source>
        <strain evidence="8 9">DSM 17809</strain>
    </source>
</reference>
<dbReference type="Proteomes" id="UP001549110">
    <property type="component" value="Unassembled WGS sequence"/>
</dbReference>
<dbReference type="PANTHER" id="PTHR22726:SF1">
    <property type="entry name" value="METALLOENDOPEPTIDASE OMA1, MITOCHONDRIAL"/>
    <property type="match status" value="1"/>
</dbReference>
<dbReference type="GO" id="GO:0008233">
    <property type="term" value="F:peptidase activity"/>
    <property type="evidence" value="ECO:0007669"/>
    <property type="project" value="UniProtKB-KW"/>
</dbReference>
<accession>A0ABV2EDC0</accession>
<keyword evidence="4 6" id="KW-0862">Zinc</keyword>
<dbReference type="RefSeq" id="WP_331929334.1">
    <property type="nucleotide sequence ID" value="NZ_JBEPLU010000001.1"/>
</dbReference>
<sequence>MLGLAACAAPATQAPTITATEASAEAERQSQYVIERRRTEMARLSNVANRIRVANEDLCPRKTMWIGATFETIHDYAPDLRSAAVSVLALGDQPQVTYLVPAAPAEVGGLEVGDRVVAVDGKAIPKGAKARRVLGEVLREASADGALSLTVERNAANVPVAITPKSTCGYNFALVDGNEVNAYADGDDIFVYRGLLRFVETDDELAAVVGHEFAHNAMGHIQKSASNRRVGVAGGLLIDLAFAAGGVDTQGAFAKTGGQIGGQAFSQEFETEADYVGMYYLARAGYDMSNVEGFWRRMAAEDPTAIKFGYSHPTTPVRSLNLSKAREEIEGKRSEGVAIAPTLKPAKE</sequence>
<dbReference type="InterPro" id="IPR051156">
    <property type="entry name" value="Mito/Outer_Membr_Metalloprot"/>
</dbReference>
<evidence type="ECO:0000313" key="9">
    <source>
        <dbReference type="Proteomes" id="UP001549110"/>
    </source>
</evidence>
<evidence type="ECO:0000256" key="1">
    <source>
        <dbReference type="ARBA" id="ARBA00022670"/>
    </source>
</evidence>
<dbReference type="PANTHER" id="PTHR22726">
    <property type="entry name" value="METALLOENDOPEPTIDASE OMA1"/>
    <property type="match status" value="1"/>
</dbReference>
<dbReference type="Gene3D" id="2.30.42.10">
    <property type="match status" value="1"/>
</dbReference>
<evidence type="ECO:0000256" key="2">
    <source>
        <dbReference type="ARBA" id="ARBA00022723"/>
    </source>
</evidence>